<proteinExistence type="predicted"/>
<dbReference type="Proteomes" id="UP000230208">
    <property type="component" value="Unassembled WGS sequence"/>
</dbReference>
<sequence length="92" mass="10607">MFRGIGGIIRNKSKNFIQDNNNNKKLILAFSMFLNECFPEAKNLHFDISIFGNKITIQTTSKTVANELILKANDMSIIFRKENIAFQQIIIR</sequence>
<gene>
    <name evidence="1" type="ORF">COV30_01015</name>
</gene>
<accession>A0A2H0R601</accession>
<evidence type="ECO:0000313" key="1">
    <source>
        <dbReference type="EMBL" id="PIR41949.1"/>
    </source>
</evidence>
<dbReference type="AlphaFoldDB" id="A0A2H0R601"/>
<evidence type="ECO:0008006" key="3">
    <source>
        <dbReference type="Google" id="ProtNLM"/>
    </source>
</evidence>
<protein>
    <recommendedName>
        <fullName evidence="3">DUF721 domain-containing protein</fullName>
    </recommendedName>
</protein>
<comment type="caution">
    <text evidence="1">The sequence shown here is derived from an EMBL/GenBank/DDBJ whole genome shotgun (WGS) entry which is preliminary data.</text>
</comment>
<reference evidence="1 2" key="1">
    <citation type="submission" date="2017-09" db="EMBL/GenBank/DDBJ databases">
        <title>Depth-based differentiation of microbial function through sediment-hosted aquifers and enrichment of novel symbionts in the deep terrestrial subsurface.</title>
        <authorList>
            <person name="Probst A.J."/>
            <person name="Ladd B."/>
            <person name="Jarett J.K."/>
            <person name="Geller-Mcgrath D.E."/>
            <person name="Sieber C.M."/>
            <person name="Emerson J.B."/>
            <person name="Anantharaman K."/>
            <person name="Thomas B.C."/>
            <person name="Malmstrom R."/>
            <person name="Stieglmeier M."/>
            <person name="Klingl A."/>
            <person name="Woyke T."/>
            <person name="Ryan C.M."/>
            <person name="Banfield J.F."/>
        </authorList>
    </citation>
    <scope>NUCLEOTIDE SEQUENCE [LARGE SCALE GENOMIC DNA]</scope>
    <source>
        <strain evidence="1">CG10_big_fil_rev_8_21_14_0_10_37_15</strain>
    </source>
</reference>
<name>A0A2H0R601_9BACT</name>
<organism evidence="1 2">
    <name type="scientific">Candidatus Yanofskybacteria bacterium CG10_big_fil_rev_8_21_14_0_10_37_15</name>
    <dbReference type="NCBI Taxonomy" id="1975097"/>
    <lineage>
        <taxon>Bacteria</taxon>
        <taxon>Candidatus Yanofskyibacteriota</taxon>
    </lineage>
</organism>
<evidence type="ECO:0000313" key="2">
    <source>
        <dbReference type="Proteomes" id="UP000230208"/>
    </source>
</evidence>
<dbReference type="EMBL" id="PCXP01000015">
    <property type="protein sequence ID" value="PIR41949.1"/>
    <property type="molecule type" value="Genomic_DNA"/>
</dbReference>